<organism evidence="6 7">
    <name type="scientific">Phyllobacterium sophorae</name>
    <dbReference type="NCBI Taxonomy" id="1520277"/>
    <lineage>
        <taxon>Bacteria</taxon>
        <taxon>Pseudomonadati</taxon>
        <taxon>Pseudomonadota</taxon>
        <taxon>Alphaproteobacteria</taxon>
        <taxon>Hyphomicrobiales</taxon>
        <taxon>Phyllobacteriaceae</taxon>
        <taxon>Phyllobacterium</taxon>
    </lineage>
</organism>
<feature type="transmembrane region" description="Helical" evidence="4">
    <location>
        <begin position="138"/>
        <end position="157"/>
    </location>
</feature>
<evidence type="ECO:0000313" key="6">
    <source>
        <dbReference type="EMBL" id="PSH61240.1"/>
    </source>
</evidence>
<protein>
    <submittedName>
        <fullName evidence="6">MFS transporter</fullName>
    </submittedName>
</protein>
<feature type="transmembrane region" description="Helical" evidence="4">
    <location>
        <begin position="50"/>
        <end position="71"/>
    </location>
</feature>
<sequence>MNPPASSPVRFALGGLVAMAIGMGIGRFIFTPILPGMMSELGLTPADAGIIASANYVGYLLGAIVAGFGWASGIERPLVYLSLALSAALCFAMSISDGVVMFSIVRFFAGMASAFMLVFTATIVFSHLAAANRQDLQALHFGGVGTGIAISSLLVAFSSANGFGWREDWIGAAILSLLGLLAVLMLIRQGPARNGSAVSEPPIVWTPAFVKINIAYGIFGFGYIITATFIIAIVRSSHGGAWMEALVWLLTGVSGAISVWLWTPLLRRVGPFVALALGCAVQAVGVAASVVLPSPVGPLLGGVLLGLTFIVITAFGFQAGRVLLPHSQRRVMAVMTAAFGIGQIIGPLIAGYLANITGNFTSATLVAAAGLVVAALFAFAARRQGERETV</sequence>
<keyword evidence="1 4" id="KW-0812">Transmembrane</keyword>
<evidence type="ECO:0000256" key="1">
    <source>
        <dbReference type="ARBA" id="ARBA00022692"/>
    </source>
</evidence>
<name>A0A2P7B474_9HYPH</name>
<feature type="transmembrane region" description="Helical" evidence="4">
    <location>
        <begin position="107"/>
        <end position="131"/>
    </location>
</feature>
<dbReference type="CDD" id="cd06180">
    <property type="entry name" value="MFS_YjiJ"/>
    <property type="match status" value="1"/>
</dbReference>
<feature type="transmembrane region" description="Helical" evidence="4">
    <location>
        <begin position="78"/>
        <end position="95"/>
    </location>
</feature>
<dbReference type="OrthoDB" id="9797953at2"/>
<feature type="transmembrane region" description="Helical" evidence="4">
    <location>
        <begin position="360"/>
        <end position="381"/>
    </location>
</feature>
<evidence type="ECO:0000256" key="4">
    <source>
        <dbReference type="SAM" id="Phobius"/>
    </source>
</evidence>
<feature type="transmembrane region" description="Helical" evidence="4">
    <location>
        <begin position="245"/>
        <end position="265"/>
    </location>
</feature>
<dbReference type="PANTHER" id="PTHR23537:SF1">
    <property type="entry name" value="SUGAR TRANSPORTER"/>
    <property type="match status" value="1"/>
</dbReference>
<dbReference type="SUPFAM" id="SSF103473">
    <property type="entry name" value="MFS general substrate transporter"/>
    <property type="match status" value="1"/>
</dbReference>
<dbReference type="PANTHER" id="PTHR23537">
    <property type="match status" value="1"/>
</dbReference>
<dbReference type="RefSeq" id="WP_106666362.1">
    <property type="nucleotide sequence ID" value="NZ_PGGM01000013.1"/>
</dbReference>
<keyword evidence="3 4" id="KW-0472">Membrane</keyword>
<accession>A0A2P7B474</accession>
<feature type="transmembrane region" description="Helical" evidence="4">
    <location>
        <begin position="12"/>
        <end position="30"/>
    </location>
</feature>
<dbReference type="InterPro" id="IPR020846">
    <property type="entry name" value="MFS_dom"/>
</dbReference>
<proteinExistence type="predicted"/>
<dbReference type="EMBL" id="PGGM01000013">
    <property type="protein sequence ID" value="PSH61240.1"/>
    <property type="molecule type" value="Genomic_DNA"/>
</dbReference>
<feature type="transmembrane region" description="Helical" evidence="4">
    <location>
        <begin position="298"/>
        <end position="319"/>
    </location>
</feature>
<feature type="transmembrane region" description="Helical" evidence="4">
    <location>
        <begin position="208"/>
        <end position="233"/>
    </location>
</feature>
<keyword evidence="2 4" id="KW-1133">Transmembrane helix</keyword>
<feature type="domain" description="Major facilitator superfamily (MFS) profile" evidence="5">
    <location>
        <begin position="10"/>
        <end position="386"/>
    </location>
</feature>
<gene>
    <name evidence="6" type="ORF">CU103_22960</name>
</gene>
<evidence type="ECO:0000313" key="7">
    <source>
        <dbReference type="Proteomes" id="UP000241764"/>
    </source>
</evidence>
<feature type="transmembrane region" description="Helical" evidence="4">
    <location>
        <begin position="331"/>
        <end position="354"/>
    </location>
</feature>
<dbReference type="Pfam" id="PF06779">
    <property type="entry name" value="MFS_4"/>
    <property type="match status" value="1"/>
</dbReference>
<dbReference type="PROSITE" id="PS50850">
    <property type="entry name" value="MFS"/>
    <property type="match status" value="1"/>
</dbReference>
<dbReference type="AlphaFoldDB" id="A0A2P7B474"/>
<dbReference type="GO" id="GO:0022857">
    <property type="term" value="F:transmembrane transporter activity"/>
    <property type="evidence" value="ECO:0007669"/>
    <property type="project" value="InterPro"/>
</dbReference>
<dbReference type="InterPro" id="IPR036259">
    <property type="entry name" value="MFS_trans_sf"/>
</dbReference>
<evidence type="ECO:0000256" key="2">
    <source>
        <dbReference type="ARBA" id="ARBA00022989"/>
    </source>
</evidence>
<dbReference type="InterPro" id="IPR010645">
    <property type="entry name" value="MFS_4"/>
</dbReference>
<reference evidence="7" key="1">
    <citation type="submission" date="2017-11" db="EMBL/GenBank/DDBJ databases">
        <authorList>
            <person name="Kuznetsova I."/>
            <person name="Sazanova A."/>
            <person name="Chirak E."/>
            <person name="Safronova V."/>
            <person name="Willems A."/>
        </authorList>
    </citation>
    <scope>NUCLEOTIDE SEQUENCE [LARGE SCALE GENOMIC DNA]</scope>
    <source>
        <strain evidence="7">CCBAU 03422</strain>
    </source>
</reference>
<feature type="transmembrane region" description="Helical" evidence="4">
    <location>
        <begin position="169"/>
        <end position="187"/>
    </location>
</feature>
<dbReference type="Gene3D" id="1.20.1250.20">
    <property type="entry name" value="MFS general substrate transporter like domains"/>
    <property type="match status" value="2"/>
</dbReference>
<evidence type="ECO:0000256" key="3">
    <source>
        <dbReference type="ARBA" id="ARBA00023136"/>
    </source>
</evidence>
<feature type="transmembrane region" description="Helical" evidence="4">
    <location>
        <begin position="272"/>
        <end position="292"/>
    </location>
</feature>
<dbReference type="GO" id="GO:0005886">
    <property type="term" value="C:plasma membrane"/>
    <property type="evidence" value="ECO:0007669"/>
    <property type="project" value="TreeGrafter"/>
</dbReference>
<evidence type="ECO:0000259" key="5">
    <source>
        <dbReference type="PROSITE" id="PS50850"/>
    </source>
</evidence>
<comment type="caution">
    <text evidence="6">The sequence shown here is derived from an EMBL/GenBank/DDBJ whole genome shotgun (WGS) entry which is preliminary data.</text>
</comment>
<dbReference type="Proteomes" id="UP000241764">
    <property type="component" value="Unassembled WGS sequence"/>
</dbReference>
<keyword evidence="7" id="KW-1185">Reference proteome</keyword>